<dbReference type="Proteomes" id="UP000664122">
    <property type="component" value="Unassembled WGS sequence"/>
</dbReference>
<feature type="chain" id="PRO_5036727085" evidence="1">
    <location>
        <begin position="21"/>
        <end position="488"/>
    </location>
</feature>
<sequence length="488" mass="54286">MLRHIILSLALATSSQIAVANAVTSDQRALSALERGAAYFRDRLGVDGSYVWKYSADGKVHRGEGGRVPRSIGWIQPPGTPAIGAAYLRIFDVTGDTQWLNAAHDVAKALLRTQLLSGGWYYSAEMDDRKAEEWCYRAFVAENHECHRKGGNRQRNVSVLDDNTSQSALIFLIWFDKASGDSDPAVRAAINYGLRHLAGAQYRNGAFQVFYKGTNPGAKKEFATQATIPAEWPHDWQKPSDPPYFVTNDDILRDTGRMYLSAYRLYGDKADLAIAKAIGTFLVSAQLPAPQPGWAQTYDARLQPVWGRSFEPPAVTSRETAGCIQYLVELYGETGDKAYLDAAGRAGAWLKRVRLPSGLWSRFYELSTNRPLYIDRDDKMTFDDTHLSNHYSLKSTFNIPHVLGELSAAQAGKDVGPVALWPNPADRLDDGDLKSYVADLLARQNPDGHWQSGGWIDSAHFVTAVFALARYVDAHKPHGRHEARRRQN</sequence>
<keyword evidence="3" id="KW-1185">Reference proteome</keyword>
<dbReference type="InterPro" id="IPR012669">
    <property type="entry name" value="Pectate_lyase"/>
</dbReference>
<reference evidence="2" key="1">
    <citation type="submission" date="2021-03" db="EMBL/GenBank/DDBJ databases">
        <title>Whole genome sequence of Jiella sp. CQZ9-1.</title>
        <authorList>
            <person name="Tuo L."/>
        </authorList>
    </citation>
    <scope>NUCLEOTIDE SEQUENCE</scope>
    <source>
        <strain evidence="2">CQZ9-1</strain>
    </source>
</reference>
<dbReference type="RefSeq" id="WP_207257832.1">
    <property type="nucleotide sequence ID" value="NZ_JAFMPP010000008.1"/>
</dbReference>
<comment type="caution">
    <text evidence="2">The sequence shown here is derived from an EMBL/GenBank/DDBJ whole genome shotgun (WGS) entry which is preliminary data.</text>
</comment>
<dbReference type="SUPFAM" id="SSF81853">
    <property type="entry name" value="Family 10 polysaccharide lyase"/>
    <property type="match status" value="1"/>
</dbReference>
<organism evidence="2 3">
    <name type="scientific">Jiella flava</name>
    <dbReference type="NCBI Taxonomy" id="2816857"/>
    <lineage>
        <taxon>Bacteria</taxon>
        <taxon>Pseudomonadati</taxon>
        <taxon>Pseudomonadota</taxon>
        <taxon>Alphaproteobacteria</taxon>
        <taxon>Hyphomicrobiales</taxon>
        <taxon>Aurantimonadaceae</taxon>
        <taxon>Jiella</taxon>
    </lineage>
</organism>
<dbReference type="Pfam" id="PF09492">
    <property type="entry name" value="Pec_lyase"/>
    <property type="match status" value="1"/>
</dbReference>
<dbReference type="AlphaFoldDB" id="A0A939FZW0"/>
<dbReference type="Gene3D" id="1.50.10.20">
    <property type="match status" value="1"/>
</dbReference>
<evidence type="ECO:0000313" key="3">
    <source>
        <dbReference type="Proteomes" id="UP000664122"/>
    </source>
</evidence>
<accession>A0A939FZW0</accession>
<evidence type="ECO:0000256" key="1">
    <source>
        <dbReference type="SAM" id="SignalP"/>
    </source>
</evidence>
<gene>
    <name evidence="2" type="ORF">J1C48_10685</name>
</gene>
<evidence type="ECO:0000313" key="2">
    <source>
        <dbReference type="EMBL" id="MBO0663043.1"/>
    </source>
</evidence>
<proteinExistence type="predicted"/>
<protein>
    <submittedName>
        <fullName evidence="2">Uncharacterized protein</fullName>
    </submittedName>
</protein>
<dbReference type="EMBL" id="JAFMPP010000008">
    <property type="protein sequence ID" value="MBO0663043.1"/>
    <property type="molecule type" value="Genomic_DNA"/>
</dbReference>
<feature type="signal peptide" evidence="1">
    <location>
        <begin position="1"/>
        <end position="20"/>
    </location>
</feature>
<name>A0A939FZW0_9HYPH</name>
<keyword evidence="1" id="KW-0732">Signal</keyword>